<keyword evidence="1" id="KW-0812">Transmembrane</keyword>
<evidence type="ECO:0000313" key="2">
    <source>
        <dbReference type="EMBL" id="SDN41155.1"/>
    </source>
</evidence>
<keyword evidence="1" id="KW-1133">Transmembrane helix</keyword>
<evidence type="ECO:0000256" key="1">
    <source>
        <dbReference type="SAM" id="Phobius"/>
    </source>
</evidence>
<feature type="transmembrane region" description="Helical" evidence="1">
    <location>
        <begin position="53"/>
        <end position="72"/>
    </location>
</feature>
<organism evidence="2 3">
    <name type="scientific">Streptomyces wuyuanensis</name>
    <dbReference type="NCBI Taxonomy" id="1196353"/>
    <lineage>
        <taxon>Bacteria</taxon>
        <taxon>Bacillati</taxon>
        <taxon>Actinomycetota</taxon>
        <taxon>Actinomycetes</taxon>
        <taxon>Kitasatosporales</taxon>
        <taxon>Streptomycetaceae</taxon>
        <taxon>Streptomyces</taxon>
    </lineage>
</organism>
<proteinExistence type="predicted"/>
<reference evidence="3" key="1">
    <citation type="submission" date="2016-10" db="EMBL/GenBank/DDBJ databases">
        <authorList>
            <person name="Varghese N."/>
            <person name="Submissions S."/>
        </authorList>
    </citation>
    <scope>NUCLEOTIDE SEQUENCE [LARGE SCALE GENOMIC DNA]</scope>
    <source>
        <strain evidence="3">CGMCC 4.7042</strain>
    </source>
</reference>
<keyword evidence="1" id="KW-0472">Membrane</keyword>
<dbReference type="AlphaFoldDB" id="A0A1H0B675"/>
<dbReference type="EMBL" id="FNHI01000026">
    <property type="protein sequence ID" value="SDN41155.1"/>
    <property type="molecule type" value="Genomic_DNA"/>
</dbReference>
<keyword evidence="3" id="KW-1185">Reference proteome</keyword>
<accession>A0A1H0B675</accession>
<protein>
    <submittedName>
        <fullName evidence="2">Uncharacterized protein</fullName>
    </submittedName>
</protein>
<dbReference type="Proteomes" id="UP000199063">
    <property type="component" value="Unassembled WGS sequence"/>
</dbReference>
<evidence type="ECO:0000313" key="3">
    <source>
        <dbReference type="Proteomes" id="UP000199063"/>
    </source>
</evidence>
<gene>
    <name evidence="2" type="ORF">SAMN05444921_12677</name>
</gene>
<sequence length="73" mass="7508">MFVPANARRMHTVAAAIVAMSVLGPLADAVTTSLLIGDAVVDSVVPLTYTLSAEPILLGLLVAALVEVFRFGA</sequence>
<name>A0A1H0B675_9ACTN</name>